<reference evidence="4" key="2">
    <citation type="submission" date="2025-08" db="UniProtKB">
        <authorList>
            <consortium name="RefSeq"/>
        </authorList>
    </citation>
    <scope>IDENTIFICATION</scope>
    <source>
        <tissue evidence="4">Leaf</tissue>
    </source>
</reference>
<keyword evidence="3" id="KW-1185">Reference proteome</keyword>
<organism evidence="3 4">
    <name type="scientific">Raphanus sativus</name>
    <name type="common">Radish</name>
    <name type="synonym">Raphanus raphanistrum var. sativus</name>
    <dbReference type="NCBI Taxonomy" id="3726"/>
    <lineage>
        <taxon>Eukaryota</taxon>
        <taxon>Viridiplantae</taxon>
        <taxon>Streptophyta</taxon>
        <taxon>Embryophyta</taxon>
        <taxon>Tracheophyta</taxon>
        <taxon>Spermatophyta</taxon>
        <taxon>Magnoliopsida</taxon>
        <taxon>eudicotyledons</taxon>
        <taxon>Gunneridae</taxon>
        <taxon>Pentapetalae</taxon>
        <taxon>rosids</taxon>
        <taxon>malvids</taxon>
        <taxon>Brassicales</taxon>
        <taxon>Brassicaceae</taxon>
        <taxon>Brassiceae</taxon>
        <taxon>Raphanus</taxon>
    </lineage>
</organism>
<protein>
    <submittedName>
        <fullName evidence="4">Uncharacterized protein LOC130497104</fullName>
    </submittedName>
</protein>
<sequence>MGDFGIPDTGLEQGRRNEVPPFSPTTVGTPRRDDLRTDGGDRNFQEYIDRNDAELKRLHAIMHMATSAAPNIDLAIEETRRTPFRERISGMKLSIVGKMKFPEYSGKSDPKAHIRAFRLAISRAHLNNDEKQAGYCRFFAENLAGSALEWFAGLEENSIDNFTQLVSAFLKQYSVFIETRTTEADLWKLKQASFEPLRAYINKFREIKAKIANLNDGVALAALKNGVWFSSKFKEEMSVRALVSLDDALHRASYFAAYEEDIANLKEQFLATKNAASKKTSATKEAPTKGQYSYAIDNFTRNKSSTFDLNKHCDFHKRKGHSTEECRAALLEKERREEEETPKRTNSLRLQKATKNPKTSSHKRSREVVGRHDLATYQQVRTIRRPGYDGDLDAKKHNNHHTNPWTPRRIRACTKKQPIKPKLTDKVSKLRKHLEEMRPYELRNRNKNSMQQPNYKLSGGKGNTSPHGERNGSPPLSTVGSYDVSISYMEGQNFATPSTQLKPTSGEPKDL</sequence>
<dbReference type="InterPro" id="IPR005162">
    <property type="entry name" value="Retrotrans_gag_dom"/>
</dbReference>
<dbReference type="GeneID" id="130497104"/>
<feature type="compositionally biased region" description="Polar residues" evidence="1">
    <location>
        <begin position="347"/>
        <end position="359"/>
    </location>
</feature>
<dbReference type="OrthoDB" id="1105748at2759"/>
<gene>
    <name evidence="4" type="primary">LOC130497104</name>
</gene>
<feature type="compositionally biased region" description="Basic and acidic residues" evidence="1">
    <location>
        <begin position="30"/>
        <end position="42"/>
    </location>
</feature>
<feature type="compositionally biased region" description="Basic and acidic residues" evidence="1">
    <location>
        <begin position="333"/>
        <end position="343"/>
    </location>
</feature>
<feature type="domain" description="Retrotransposon gag" evidence="2">
    <location>
        <begin position="137"/>
        <end position="227"/>
    </location>
</feature>
<proteinExistence type="predicted"/>
<feature type="region of interest" description="Disordered" evidence="1">
    <location>
        <begin position="386"/>
        <end position="406"/>
    </location>
</feature>
<dbReference type="RefSeq" id="XP_056846056.1">
    <property type="nucleotide sequence ID" value="XM_056990076.1"/>
</dbReference>
<dbReference type="PANTHER" id="PTHR33223:SF8">
    <property type="entry name" value="OS04G0172440 PROTEIN"/>
    <property type="match status" value="1"/>
</dbReference>
<dbReference type="AlphaFoldDB" id="A0A9W3C3K3"/>
<dbReference type="Pfam" id="PF03732">
    <property type="entry name" value="Retrotrans_gag"/>
    <property type="match status" value="1"/>
</dbReference>
<dbReference type="Proteomes" id="UP000504610">
    <property type="component" value="Chromosome 1"/>
</dbReference>
<feature type="compositionally biased region" description="Basic and acidic residues" evidence="1">
    <location>
        <begin position="386"/>
        <end position="396"/>
    </location>
</feature>
<dbReference type="PANTHER" id="PTHR33223">
    <property type="entry name" value="CCHC-TYPE DOMAIN-CONTAINING PROTEIN"/>
    <property type="match status" value="1"/>
</dbReference>
<name>A0A9W3C3K3_RAPSA</name>
<evidence type="ECO:0000259" key="2">
    <source>
        <dbReference type="Pfam" id="PF03732"/>
    </source>
</evidence>
<dbReference type="KEGG" id="rsz:130497104"/>
<feature type="compositionally biased region" description="Polar residues" evidence="1">
    <location>
        <begin position="493"/>
        <end position="503"/>
    </location>
</feature>
<feature type="region of interest" description="Disordered" evidence="1">
    <location>
        <begin position="1"/>
        <end position="42"/>
    </location>
</feature>
<evidence type="ECO:0000313" key="4">
    <source>
        <dbReference type="RefSeq" id="XP_056846056.1"/>
    </source>
</evidence>
<feature type="region of interest" description="Disordered" evidence="1">
    <location>
        <begin position="438"/>
        <end position="511"/>
    </location>
</feature>
<accession>A0A9W3C3K3</accession>
<evidence type="ECO:0000256" key="1">
    <source>
        <dbReference type="SAM" id="MobiDB-lite"/>
    </source>
</evidence>
<reference evidence="3" key="1">
    <citation type="journal article" date="2019" name="Database">
        <title>The radish genome database (RadishGD): an integrated information resource for radish genomics.</title>
        <authorList>
            <person name="Yu H.J."/>
            <person name="Baek S."/>
            <person name="Lee Y.J."/>
            <person name="Cho A."/>
            <person name="Mun J.H."/>
        </authorList>
    </citation>
    <scope>NUCLEOTIDE SEQUENCE [LARGE SCALE GENOMIC DNA]</scope>
    <source>
        <strain evidence="3">cv. WK10039</strain>
    </source>
</reference>
<feature type="region of interest" description="Disordered" evidence="1">
    <location>
        <begin position="333"/>
        <end position="367"/>
    </location>
</feature>
<evidence type="ECO:0000313" key="3">
    <source>
        <dbReference type="Proteomes" id="UP000504610"/>
    </source>
</evidence>